<keyword evidence="5 9" id="KW-0547">Nucleotide-binding</keyword>
<comment type="catalytic activity">
    <reaction evidence="9">
        <text>a 1,2-diacyl-sn-glycero-3-phospho-(1D-myo-inositol) + ATP = a 1,2-diacyl-sn-glycero-3-phospho-(1D-myo-inositol 4-phosphate) + ADP + H(+)</text>
        <dbReference type="Rhea" id="RHEA:19877"/>
        <dbReference type="ChEBI" id="CHEBI:15378"/>
        <dbReference type="ChEBI" id="CHEBI:30616"/>
        <dbReference type="ChEBI" id="CHEBI:57880"/>
        <dbReference type="ChEBI" id="CHEBI:58178"/>
        <dbReference type="ChEBI" id="CHEBI:456216"/>
        <dbReference type="EC" id="2.7.1.67"/>
    </reaction>
</comment>
<feature type="compositionally biased region" description="Polar residues" evidence="10">
    <location>
        <begin position="30"/>
        <end position="39"/>
    </location>
</feature>
<evidence type="ECO:0000313" key="13">
    <source>
        <dbReference type="Proteomes" id="UP001175271"/>
    </source>
</evidence>
<accession>A0AA39ITT8</accession>
<dbReference type="GO" id="GO:0005768">
    <property type="term" value="C:endosome"/>
    <property type="evidence" value="ECO:0007669"/>
    <property type="project" value="TreeGrafter"/>
</dbReference>
<reference evidence="12" key="1">
    <citation type="submission" date="2023-06" db="EMBL/GenBank/DDBJ databases">
        <title>Genomic analysis of the entomopathogenic nematode Steinernema hermaphroditum.</title>
        <authorList>
            <person name="Schwarz E.M."/>
            <person name="Heppert J.K."/>
            <person name="Baniya A."/>
            <person name="Schwartz H.T."/>
            <person name="Tan C.-H."/>
            <person name="Antoshechkin I."/>
            <person name="Sternberg P.W."/>
            <person name="Goodrich-Blair H."/>
            <person name="Dillman A.R."/>
        </authorList>
    </citation>
    <scope>NUCLEOTIDE SEQUENCE</scope>
    <source>
        <strain evidence="12">PS9179</strain>
        <tissue evidence="12">Whole animal</tissue>
    </source>
</reference>
<evidence type="ECO:0000256" key="7">
    <source>
        <dbReference type="ARBA" id="ARBA00022840"/>
    </source>
</evidence>
<keyword evidence="4 9" id="KW-0808">Transferase</keyword>
<feature type="compositionally biased region" description="Basic residues" evidence="10">
    <location>
        <begin position="44"/>
        <end position="54"/>
    </location>
</feature>
<keyword evidence="3" id="KW-1003">Cell membrane</keyword>
<sequence length="449" mass="51302">MNNAEMSTKMARVHRSDDDRNVFTSPGHFASSSEQVNDSGEQKVKRKSKLPKAPKRFRPELWGSASLSLTSVTSSLNRTSGLSSDNIRSEFVLRSNRDPPLNSDVEFNDNLRRAREAINAGVRPMLIRAGSSGSYFIRDASNTFLGVFKPKDEEPFAPLNPKWRKFFQRMLCFCCFGRACLIPNHGYLSETGASLIDERLCLNIVPKTRVIRLSSPAFFYGRCCGRAIEPYPKEGSYQIFVNGFKDAGAVLTEWANLGGPEAALTPEEYELFLIQFQKMVVLDYIIRNTDRHSSNWLIRYIPGKEIRLAAIDNGLAFPVQHPENTSRFRQFPFGWSSFSFAQQPWHEGLRNFLLQLLTPLFVHNLCLDIKNLFRHDSSTNRLLTYIQLRVLRGQLWNLRLALMANEPPSQLVKRPQILVRRRYSDLPASDDWDKCFRAKQVDFSSPGCC</sequence>
<evidence type="ECO:0000256" key="2">
    <source>
        <dbReference type="ARBA" id="ARBA00008941"/>
    </source>
</evidence>
<comment type="subcellular location">
    <subcellularLocation>
        <location evidence="1">Cell membrane</location>
    </subcellularLocation>
    <subcellularLocation>
        <location evidence="9">Membrane</location>
        <topology evidence="9">Peripheral membrane protein</topology>
    </subcellularLocation>
</comment>
<dbReference type="EC" id="2.7.1.67" evidence="9"/>
<organism evidence="12 13">
    <name type="scientific">Steinernema hermaphroditum</name>
    <dbReference type="NCBI Taxonomy" id="289476"/>
    <lineage>
        <taxon>Eukaryota</taxon>
        <taxon>Metazoa</taxon>
        <taxon>Ecdysozoa</taxon>
        <taxon>Nematoda</taxon>
        <taxon>Chromadorea</taxon>
        <taxon>Rhabditida</taxon>
        <taxon>Tylenchina</taxon>
        <taxon>Panagrolaimomorpha</taxon>
        <taxon>Strongyloidoidea</taxon>
        <taxon>Steinernematidae</taxon>
        <taxon>Steinernema</taxon>
    </lineage>
</organism>
<keyword evidence="13" id="KW-1185">Reference proteome</keyword>
<dbReference type="GO" id="GO:0004430">
    <property type="term" value="F:1-phosphatidylinositol 4-kinase activity"/>
    <property type="evidence" value="ECO:0007669"/>
    <property type="project" value="UniProtKB-UniRule"/>
</dbReference>
<dbReference type="GO" id="GO:0005524">
    <property type="term" value="F:ATP binding"/>
    <property type="evidence" value="ECO:0007669"/>
    <property type="project" value="UniProtKB-UniRule"/>
</dbReference>
<evidence type="ECO:0000256" key="5">
    <source>
        <dbReference type="ARBA" id="ARBA00022741"/>
    </source>
</evidence>
<evidence type="ECO:0000256" key="9">
    <source>
        <dbReference type="RuleBase" id="RU367084"/>
    </source>
</evidence>
<dbReference type="PANTHER" id="PTHR12865">
    <property type="entry name" value="PHOSPHATIDYLINOSITOL 4-KINASE TYPE-II"/>
    <property type="match status" value="1"/>
</dbReference>
<evidence type="ECO:0000256" key="8">
    <source>
        <dbReference type="ARBA" id="ARBA00023136"/>
    </source>
</evidence>
<evidence type="ECO:0000256" key="10">
    <source>
        <dbReference type="SAM" id="MobiDB-lite"/>
    </source>
</evidence>
<gene>
    <name evidence="12" type="ORF">QR680_011078</name>
</gene>
<dbReference type="Proteomes" id="UP001175271">
    <property type="component" value="Unassembled WGS sequence"/>
</dbReference>
<proteinExistence type="inferred from homology"/>
<evidence type="ECO:0000256" key="6">
    <source>
        <dbReference type="ARBA" id="ARBA00022777"/>
    </source>
</evidence>
<comment type="similarity">
    <text evidence="2 9">Belongs to the PI3/PI4-kinase family. Type II PI4K subfamily.</text>
</comment>
<dbReference type="PROSITE" id="PS50290">
    <property type="entry name" value="PI3_4_KINASE_3"/>
    <property type="match status" value="1"/>
</dbReference>
<evidence type="ECO:0000259" key="11">
    <source>
        <dbReference type="PROSITE" id="PS50290"/>
    </source>
</evidence>
<evidence type="ECO:0000313" key="12">
    <source>
        <dbReference type="EMBL" id="KAK0428908.1"/>
    </source>
</evidence>
<keyword evidence="8 9" id="KW-0472">Membrane</keyword>
<dbReference type="GO" id="GO:0005802">
    <property type="term" value="C:trans-Golgi network"/>
    <property type="evidence" value="ECO:0007669"/>
    <property type="project" value="TreeGrafter"/>
</dbReference>
<feature type="region of interest" description="Disordered" evidence="10">
    <location>
        <begin position="1"/>
        <end position="54"/>
    </location>
</feature>
<dbReference type="InterPro" id="IPR039756">
    <property type="entry name" value="Lsb6/PI4K2"/>
</dbReference>
<keyword evidence="7 9" id="KW-0067">ATP-binding</keyword>
<evidence type="ECO:0000256" key="4">
    <source>
        <dbReference type="ARBA" id="ARBA00022679"/>
    </source>
</evidence>
<protein>
    <recommendedName>
        <fullName evidence="9">Phosphatidylinositol 4-kinase type 2</fullName>
        <ecNumber evidence="9">2.7.1.67</ecNumber>
    </recommendedName>
</protein>
<keyword evidence="6 9" id="KW-0418">Kinase</keyword>
<dbReference type="Pfam" id="PF00454">
    <property type="entry name" value="PI3_PI4_kinase"/>
    <property type="match status" value="1"/>
</dbReference>
<dbReference type="Gene3D" id="1.10.1070.20">
    <property type="match status" value="1"/>
</dbReference>
<dbReference type="GO" id="GO:0005765">
    <property type="term" value="C:lysosomal membrane"/>
    <property type="evidence" value="ECO:0007669"/>
    <property type="project" value="TreeGrafter"/>
</dbReference>
<dbReference type="EMBL" id="JAUCMV010000001">
    <property type="protein sequence ID" value="KAK0428908.1"/>
    <property type="molecule type" value="Genomic_DNA"/>
</dbReference>
<dbReference type="GO" id="GO:0007032">
    <property type="term" value="P:endosome organization"/>
    <property type="evidence" value="ECO:0007669"/>
    <property type="project" value="TreeGrafter"/>
</dbReference>
<dbReference type="PANTHER" id="PTHR12865:SF5">
    <property type="entry name" value="PHOSPHATIDYLINOSITOL 4-KINASE TYPE 2"/>
    <property type="match status" value="1"/>
</dbReference>
<dbReference type="GO" id="GO:0007030">
    <property type="term" value="P:Golgi organization"/>
    <property type="evidence" value="ECO:0007669"/>
    <property type="project" value="TreeGrafter"/>
</dbReference>
<comment type="caution">
    <text evidence="12">The sequence shown here is derived from an EMBL/GenBank/DDBJ whole genome shotgun (WGS) entry which is preliminary data.</text>
</comment>
<dbReference type="GO" id="GO:0005886">
    <property type="term" value="C:plasma membrane"/>
    <property type="evidence" value="ECO:0007669"/>
    <property type="project" value="UniProtKB-SubCell"/>
</dbReference>
<dbReference type="AlphaFoldDB" id="A0AA39ITT8"/>
<name>A0AA39ITT8_9BILA</name>
<evidence type="ECO:0000256" key="1">
    <source>
        <dbReference type="ARBA" id="ARBA00004236"/>
    </source>
</evidence>
<evidence type="ECO:0000256" key="3">
    <source>
        <dbReference type="ARBA" id="ARBA00022475"/>
    </source>
</evidence>
<dbReference type="InterPro" id="IPR000403">
    <property type="entry name" value="PI3/4_kinase_cat_dom"/>
</dbReference>
<feature type="domain" description="PI3K/PI4K catalytic" evidence="11">
    <location>
        <begin position="121"/>
        <end position="427"/>
    </location>
</feature>
<dbReference type="GO" id="GO:0046854">
    <property type="term" value="P:phosphatidylinositol phosphate biosynthetic process"/>
    <property type="evidence" value="ECO:0007669"/>
    <property type="project" value="UniProtKB-UniRule"/>
</dbReference>